<gene>
    <name evidence="1" type="ORF">PENVUL_c038G02192</name>
</gene>
<sequence>MSITDHSLFYSKTIIGRMAPIYSVIALATLALAVEASECWTSIRNDTIACYNSAPITFNFDLKTATDCRNWCGEIEKCQSWTYVEYSNQCDLYRTAALSISNNTGFTFGGCDPVGTPSVNSFTPSPFSISATSTASTHVEIETGHLSRAVRGVGHGYGRKHGHGHH</sequence>
<reference evidence="2" key="1">
    <citation type="journal article" date="2017" name="Nat. Microbiol.">
        <title>Global analysis of biosynthetic gene clusters reveals vast potential of secondary metabolite production in Penicillium species.</title>
        <authorList>
            <person name="Nielsen J.C."/>
            <person name="Grijseels S."/>
            <person name="Prigent S."/>
            <person name="Ji B."/>
            <person name="Dainat J."/>
            <person name="Nielsen K.F."/>
            <person name="Frisvad J.C."/>
            <person name="Workman M."/>
            <person name="Nielsen J."/>
        </authorList>
    </citation>
    <scope>NUCLEOTIDE SEQUENCE [LARGE SCALE GENOMIC DNA]</scope>
    <source>
        <strain evidence="2">IBT 29486</strain>
    </source>
</reference>
<comment type="caution">
    <text evidence="1">The sequence shown here is derived from an EMBL/GenBank/DDBJ whole genome shotgun (WGS) entry which is preliminary data.</text>
</comment>
<evidence type="ECO:0000313" key="2">
    <source>
        <dbReference type="Proteomes" id="UP000191518"/>
    </source>
</evidence>
<evidence type="ECO:0008006" key="3">
    <source>
        <dbReference type="Google" id="ProtNLM"/>
    </source>
</evidence>
<keyword evidence="2" id="KW-1185">Reference proteome</keyword>
<dbReference type="Gene3D" id="3.50.4.10">
    <property type="entry name" value="Hepatocyte Growth Factor"/>
    <property type="match status" value="1"/>
</dbReference>
<evidence type="ECO:0000313" key="1">
    <source>
        <dbReference type="EMBL" id="OQE02833.1"/>
    </source>
</evidence>
<organism evidence="1 2">
    <name type="scientific">Penicillium vulpinum</name>
    <dbReference type="NCBI Taxonomy" id="29845"/>
    <lineage>
        <taxon>Eukaryota</taxon>
        <taxon>Fungi</taxon>
        <taxon>Dikarya</taxon>
        <taxon>Ascomycota</taxon>
        <taxon>Pezizomycotina</taxon>
        <taxon>Eurotiomycetes</taxon>
        <taxon>Eurotiomycetidae</taxon>
        <taxon>Eurotiales</taxon>
        <taxon>Aspergillaceae</taxon>
        <taxon>Penicillium</taxon>
    </lineage>
</organism>
<name>A0A1V6RN27_9EURO</name>
<dbReference type="AlphaFoldDB" id="A0A1V6RN27"/>
<dbReference type="EMBL" id="MDYP01000038">
    <property type="protein sequence ID" value="OQE02833.1"/>
    <property type="molecule type" value="Genomic_DNA"/>
</dbReference>
<accession>A0A1V6RN27</accession>
<dbReference type="Proteomes" id="UP000191518">
    <property type="component" value="Unassembled WGS sequence"/>
</dbReference>
<proteinExistence type="predicted"/>
<protein>
    <recommendedName>
        <fullName evidence="3">Apple domain-containing protein</fullName>
    </recommendedName>
</protein>